<name>A0A1E3PMW4_9ASCO</name>
<dbReference type="PANTHER" id="PTHR11060">
    <property type="entry name" value="PROTEIN MEMO1"/>
    <property type="match status" value="1"/>
</dbReference>
<dbReference type="PANTHER" id="PTHR11060:SF0">
    <property type="entry name" value="PROTEIN MEMO1"/>
    <property type="match status" value="1"/>
</dbReference>
<comment type="similarity">
    <text evidence="1">Belongs to the MEMO1 family.</text>
</comment>
<dbReference type="STRING" id="857566.A0A1E3PMW4"/>
<dbReference type="EMBL" id="KV454408">
    <property type="protein sequence ID" value="ODQ66282.1"/>
    <property type="molecule type" value="Genomic_DNA"/>
</dbReference>
<dbReference type="OrthoDB" id="417112at2759"/>
<accession>A0A1E3PMW4</accession>
<dbReference type="InterPro" id="IPR002737">
    <property type="entry name" value="MEMO1_fam"/>
</dbReference>
<dbReference type="Gene3D" id="3.40.830.10">
    <property type="entry name" value="LigB-like"/>
    <property type="match status" value="1"/>
</dbReference>
<dbReference type="CDD" id="cd07361">
    <property type="entry name" value="MEMO_like"/>
    <property type="match status" value="1"/>
</dbReference>
<dbReference type="GO" id="GO:0005634">
    <property type="term" value="C:nucleus"/>
    <property type="evidence" value="ECO:0007669"/>
    <property type="project" value="EnsemblFungi"/>
</dbReference>
<dbReference type="HAMAP" id="MF_00055">
    <property type="entry name" value="MEMO1"/>
    <property type="match status" value="1"/>
</dbReference>
<sequence length="343" mass="38149">MKARKATHAGTWYSGSKSVLNHQLDQFLHNVPSKSDTYESLPVPGARIIVGPHAGYAYAGQTLANAYKCWDTTNIKRVFILGPSHYHYFQGAMLTPFDSYQTPLGDIPVDTKTIKELRKTTFFRTMSELVDEEEHSFELHMPFLYKTMADSPSGVILPIIPILIGNTTRHTEAQLATAMAPYIADPENAFMISTDFCHWGKRFDYLSYIAQKPSNLSPENFDDLVLKNLSSVSKIKSNMPIYKSIELLDRLGMDIASTGSTSAWNKYISLTKNTICGRRPLGILIAGIAQVKKELLDDDLDSTDAIDSDNDWGKLKWVAYSQSSKADSVFESSVSYAGGYAIA</sequence>
<dbReference type="Pfam" id="PF01875">
    <property type="entry name" value="Memo"/>
    <property type="match status" value="1"/>
</dbReference>
<dbReference type="NCBIfam" id="TIGR04336">
    <property type="entry name" value="AmmeMemoSam_B"/>
    <property type="match status" value="1"/>
</dbReference>
<dbReference type="AlphaFoldDB" id="A0A1E3PMW4"/>
<protein>
    <submittedName>
        <fullName evidence="2">UPF0103-domain-containing protein</fullName>
    </submittedName>
</protein>
<dbReference type="Proteomes" id="UP000095009">
    <property type="component" value="Unassembled WGS sequence"/>
</dbReference>
<proteinExistence type="inferred from homology"/>
<keyword evidence="3" id="KW-1185">Reference proteome</keyword>
<organism evidence="2 3">
    <name type="scientific">Nadsonia fulvescens var. elongata DSM 6958</name>
    <dbReference type="NCBI Taxonomy" id="857566"/>
    <lineage>
        <taxon>Eukaryota</taxon>
        <taxon>Fungi</taxon>
        <taxon>Dikarya</taxon>
        <taxon>Ascomycota</taxon>
        <taxon>Saccharomycotina</taxon>
        <taxon>Dipodascomycetes</taxon>
        <taxon>Dipodascales</taxon>
        <taxon>Dipodascales incertae sedis</taxon>
        <taxon>Nadsonia</taxon>
    </lineage>
</organism>
<evidence type="ECO:0000256" key="1">
    <source>
        <dbReference type="ARBA" id="ARBA00006315"/>
    </source>
</evidence>
<dbReference type="GO" id="GO:0005737">
    <property type="term" value="C:cytoplasm"/>
    <property type="evidence" value="ECO:0007669"/>
    <property type="project" value="EnsemblFungi"/>
</dbReference>
<reference evidence="2 3" key="1">
    <citation type="journal article" date="2016" name="Proc. Natl. Acad. Sci. U.S.A.">
        <title>Comparative genomics of biotechnologically important yeasts.</title>
        <authorList>
            <person name="Riley R."/>
            <person name="Haridas S."/>
            <person name="Wolfe K.H."/>
            <person name="Lopes M.R."/>
            <person name="Hittinger C.T."/>
            <person name="Goeker M."/>
            <person name="Salamov A.A."/>
            <person name="Wisecaver J.H."/>
            <person name="Long T.M."/>
            <person name="Calvey C.H."/>
            <person name="Aerts A.L."/>
            <person name="Barry K.W."/>
            <person name="Choi C."/>
            <person name="Clum A."/>
            <person name="Coughlan A.Y."/>
            <person name="Deshpande S."/>
            <person name="Douglass A.P."/>
            <person name="Hanson S.J."/>
            <person name="Klenk H.-P."/>
            <person name="LaButti K.M."/>
            <person name="Lapidus A."/>
            <person name="Lindquist E.A."/>
            <person name="Lipzen A.M."/>
            <person name="Meier-Kolthoff J.P."/>
            <person name="Ohm R.A."/>
            <person name="Otillar R.P."/>
            <person name="Pangilinan J.L."/>
            <person name="Peng Y."/>
            <person name="Rokas A."/>
            <person name="Rosa C.A."/>
            <person name="Scheuner C."/>
            <person name="Sibirny A.A."/>
            <person name="Slot J.C."/>
            <person name="Stielow J.B."/>
            <person name="Sun H."/>
            <person name="Kurtzman C.P."/>
            <person name="Blackwell M."/>
            <person name="Grigoriev I.V."/>
            <person name="Jeffries T.W."/>
        </authorList>
    </citation>
    <scope>NUCLEOTIDE SEQUENCE [LARGE SCALE GENOMIC DNA]</scope>
    <source>
        <strain evidence="2 3">DSM 6958</strain>
    </source>
</reference>
<evidence type="ECO:0000313" key="2">
    <source>
        <dbReference type="EMBL" id="ODQ66282.1"/>
    </source>
</evidence>
<gene>
    <name evidence="2" type="ORF">NADFUDRAFT_50202</name>
</gene>
<evidence type="ECO:0000313" key="3">
    <source>
        <dbReference type="Proteomes" id="UP000095009"/>
    </source>
</evidence>